<dbReference type="Proteomes" id="UP001166304">
    <property type="component" value="Unassembled WGS sequence"/>
</dbReference>
<accession>A0AA41G5A4</accession>
<keyword evidence="1" id="KW-1133">Transmembrane helix</keyword>
<dbReference type="EMBL" id="JAHQXE010000007">
    <property type="protein sequence ID" value="MBV0903871.1"/>
    <property type="molecule type" value="Genomic_DNA"/>
</dbReference>
<dbReference type="AlphaFoldDB" id="A0AA41G5A4"/>
<dbReference type="RefSeq" id="WP_162414970.1">
    <property type="nucleotide sequence ID" value="NZ_JAHQXE010000007.1"/>
</dbReference>
<keyword evidence="3" id="KW-1185">Reference proteome</keyword>
<feature type="transmembrane region" description="Helical" evidence="1">
    <location>
        <begin position="67"/>
        <end position="85"/>
    </location>
</feature>
<comment type="caution">
    <text evidence="2">The sequence shown here is derived from an EMBL/GenBank/DDBJ whole genome shotgun (WGS) entry which is preliminary data.</text>
</comment>
<feature type="transmembrane region" description="Helical" evidence="1">
    <location>
        <begin position="31"/>
        <end position="52"/>
    </location>
</feature>
<name>A0AA41G5A4_9EURY</name>
<feature type="transmembrane region" description="Helical" evidence="1">
    <location>
        <begin position="118"/>
        <end position="142"/>
    </location>
</feature>
<evidence type="ECO:0000256" key="1">
    <source>
        <dbReference type="SAM" id="Phobius"/>
    </source>
</evidence>
<feature type="transmembrane region" description="Helical" evidence="1">
    <location>
        <begin position="212"/>
        <end position="232"/>
    </location>
</feature>
<protein>
    <submittedName>
        <fullName evidence="2">Uncharacterized protein</fullName>
    </submittedName>
</protein>
<keyword evidence="1" id="KW-0812">Transmembrane</keyword>
<feature type="transmembrane region" description="Helical" evidence="1">
    <location>
        <begin position="154"/>
        <end position="175"/>
    </location>
</feature>
<feature type="transmembrane region" description="Helical" evidence="1">
    <location>
        <begin position="244"/>
        <end position="268"/>
    </location>
</feature>
<gene>
    <name evidence="2" type="ORF">KTS37_18970</name>
</gene>
<evidence type="ECO:0000313" key="3">
    <source>
        <dbReference type="Proteomes" id="UP001166304"/>
    </source>
</evidence>
<organism evidence="2 3">
    <name type="scientific">Haloarcula salina</name>
    <dbReference type="NCBI Taxonomy" id="1429914"/>
    <lineage>
        <taxon>Archaea</taxon>
        <taxon>Methanobacteriati</taxon>
        <taxon>Methanobacteriota</taxon>
        <taxon>Stenosarchaea group</taxon>
        <taxon>Halobacteria</taxon>
        <taxon>Halobacteriales</taxon>
        <taxon>Haloarculaceae</taxon>
        <taxon>Haloarcula</taxon>
    </lineage>
</organism>
<sequence>MIEEIQVRTWLDALAARLGGDRLVDRLRYDISPSVLLVSAFLFVDAVVLQLYKELTGGSATVFQNPFWLVVPVGMLGAVLFTRTLQRRYRSALAEIHIEQRTARASDFESLIDDRLRWGLFVVGAVVILVNSYFFIGASVILRTDGLAGLFGNFVVVPFVYVPVAVDFIATYLGLQLVLPRRIRDTDLELDFLDPQGLGGLRPLGELVKHSYYYVMLGLAGFAVFIYGPWVFDGSITAPVKPSPLIDAVFTVGWVAAVGALAHALYVFHRFMNRQKREKLFELDRQYRDLIDGPWDIATHKRPETERERIEELENRMDRVTNTREYPATFAMWTQLLVGIILPKGIQLLLVNL</sequence>
<evidence type="ECO:0000313" key="2">
    <source>
        <dbReference type="EMBL" id="MBV0903871.1"/>
    </source>
</evidence>
<reference evidence="2" key="1">
    <citation type="submission" date="2021-06" db="EMBL/GenBank/DDBJ databases">
        <title>New haloarchaea isolates fom saline soil.</title>
        <authorList>
            <person name="Duran-Viseras A."/>
            <person name="Sanchez-Porro C.S."/>
            <person name="Ventosa A."/>
        </authorList>
    </citation>
    <scope>NUCLEOTIDE SEQUENCE</scope>
    <source>
        <strain evidence="2">JCM 18369</strain>
    </source>
</reference>
<keyword evidence="1" id="KW-0472">Membrane</keyword>
<proteinExistence type="predicted"/>